<feature type="region of interest" description="Disordered" evidence="1">
    <location>
        <begin position="514"/>
        <end position="553"/>
    </location>
</feature>
<feature type="region of interest" description="Disordered" evidence="1">
    <location>
        <begin position="169"/>
        <end position="223"/>
    </location>
</feature>
<feature type="compositionally biased region" description="Basic and acidic residues" evidence="1">
    <location>
        <begin position="624"/>
        <end position="634"/>
    </location>
</feature>
<feature type="compositionally biased region" description="Polar residues" evidence="1">
    <location>
        <begin position="932"/>
        <end position="945"/>
    </location>
</feature>
<feature type="region of interest" description="Disordered" evidence="1">
    <location>
        <begin position="420"/>
        <end position="454"/>
    </location>
</feature>
<feature type="compositionally biased region" description="Basic and acidic residues" evidence="1">
    <location>
        <begin position="180"/>
        <end position="192"/>
    </location>
</feature>
<dbReference type="EMBL" id="BLXT01004434">
    <property type="protein sequence ID" value="GFO12551.1"/>
    <property type="molecule type" value="Genomic_DNA"/>
</dbReference>
<proteinExistence type="predicted"/>
<feature type="compositionally biased region" description="Polar residues" evidence="1">
    <location>
        <begin position="788"/>
        <end position="806"/>
    </location>
</feature>
<feature type="compositionally biased region" description="Polar residues" evidence="1">
    <location>
        <begin position="125"/>
        <end position="147"/>
    </location>
</feature>
<accession>A0AAV4AN18</accession>
<keyword evidence="3" id="KW-1185">Reference proteome</keyword>
<reference evidence="2 3" key="1">
    <citation type="journal article" date="2021" name="Elife">
        <title>Chloroplast acquisition without the gene transfer in kleptoplastic sea slugs, Plakobranchus ocellatus.</title>
        <authorList>
            <person name="Maeda T."/>
            <person name="Takahashi S."/>
            <person name="Yoshida T."/>
            <person name="Shimamura S."/>
            <person name="Takaki Y."/>
            <person name="Nagai Y."/>
            <person name="Toyoda A."/>
            <person name="Suzuki Y."/>
            <person name="Arimoto A."/>
            <person name="Ishii H."/>
            <person name="Satoh N."/>
            <person name="Nishiyama T."/>
            <person name="Hasebe M."/>
            <person name="Maruyama T."/>
            <person name="Minagawa J."/>
            <person name="Obokata J."/>
            <person name="Shigenobu S."/>
        </authorList>
    </citation>
    <scope>NUCLEOTIDE SEQUENCE [LARGE SCALE GENOMIC DNA]</scope>
</reference>
<dbReference type="Proteomes" id="UP000735302">
    <property type="component" value="Unassembled WGS sequence"/>
</dbReference>
<feature type="compositionally biased region" description="Basic and acidic residues" evidence="1">
    <location>
        <begin position="841"/>
        <end position="870"/>
    </location>
</feature>
<feature type="compositionally biased region" description="Polar residues" evidence="1">
    <location>
        <begin position="814"/>
        <end position="829"/>
    </location>
</feature>
<evidence type="ECO:0000256" key="1">
    <source>
        <dbReference type="SAM" id="MobiDB-lite"/>
    </source>
</evidence>
<feature type="compositionally biased region" description="Low complexity" evidence="1">
    <location>
        <begin position="20"/>
        <end position="36"/>
    </location>
</feature>
<feature type="region of interest" description="Disordered" evidence="1">
    <location>
        <begin position="20"/>
        <end position="58"/>
    </location>
</feature>
<feature type="compositionally biased region" description="Basic and acidic residues" evidence="1">
    <location>
        <begin position="772"/>
        <end position="786"/>
    </location>
</feature>
<feature type="region of interest" description="Disordered" evidence="1">
    <location>
        <begin position="607"/>
        <end position="645"/>
    </location>
</feature>
<feature type="region of interest" description="Disordered" evidence="1">
    <location>
        <begin position="470"/>
        <end position="494"/>
    </location>
</feature>
<gene>
    <name evidence="2" type="ORF">PoB_003905600</name>
</gene>
<sequence length="1022" mass="113042">MDSHNSRRSLIADAYRLFQEQTTQQSQERQTQQFQQNVSREEKDPWQTQASPRADRRQPIIIQNFELLPPGQSHLRRRSLSTANLYLSSAALKRQAEGPNIKEWLHNAQAQTECEKLSNNLLVETDQPGSSLNRQVQSMRNPTQNDTHVAGGSVESLPLVHSKEAMKPVQGGTISAASPRDLESSHASERNRYNSGKDGVDAYKNAGTENQFTDSELKDTKTESCPAVATWPKKRNKTKKQVTFADTVPVPWPYSLVEQGKMWITGNDVLPSHPPSHEPVCEDTDVNNNRFCRGSKHHSRTGDSVPMTRHNSHITIFPNSTTIDSGDGAEKTPYPGILKNAAATDIRPHFCPERLNEGVQGDLCISFASADSPHIHNYLQSDQSNLAHARHWSVQTPDTGHTRHMPFAYNGFRATLHSSEYSGNSNDAEDDFPKTELPTVSPPSITDAAVTSNSSNHQVDTCWTKTSVDETERGADASSLNNLSCSAGEDETAGPKSILHHPLSYGHLSEAEEIERQELKKPSASEHFGPRQVKRDRISSFPNGNDGQRDEHKDIKFGGFLQSNVVHAQHRRRSDTITYTVPQLVDSIDLSEYLSSIHHKGIVDSHTSATAAAKPNPSHPQVAYKHDSHTDRTSALKPVESSSKPGTVEEYNTVVMRLNFLKDDMDGYRKRNSATSHTYSNLKASNSTKDLESSYMTIAGKSLQEKKQSLSFESAAHKAMTGACEGQFVPDRPLKPFKGRPGEIYLTSNIPRPKTQGEINTDYLMKMYSSTGERRSDIESETERALSSKPTSAVLSTNETKPQSPNVALAQRSRIVSTATTSVPSSIFTESHRSGSYRGAPESRQDMLERGAPESKQDMLERGAPESRQDMLERKLALTREDTLASTPRSRERQRRLLTATLSHDASSGPSDLALESRRSSSPRTGPHTRTRSSSASCYGTSRGRNLSHERTLGAMDSVLFSARLNSARVGGTRGRGVLRESSAGPGTRTPLNRRLEMLVLSTTRLNTPTAVAMERSRSNLR</sequence>
<organism evidence="2 3">
    <name type="scientific">Plakobranchus ocellatus</name>
    <dbReference type="NCBI Taxonomy" id="259542"/>
    <lineage>
        <taxon>Eukaryota</taxon>
        <taxon>Metazoa</taxon>
        <taxon>Spiralia</taxon>
        <taxon>Lophotrochozoa</taxon>
        <taxon>Mollusca</taxon>
        <taxon>Gastropoda</taxon>
        <taxon>Heterobranchia</taxon>
        <taxon>Euthyneura</taxon>
        <taxon>Panpulmonata</taxon>
        <taxon>Sacoglossa</taxon>
        <taxon>Placobranchoidea</taxon>
        <taxon>Plakobranchidae</taxon>
        <taxon>Plakobranchus</taxon>
    </lineage>
</organism>
<name>A0AAV4AN18_9GAST</name>
<feature type="region of interest" description="Disordered" evidence="1">
    <location>
        <begin position="770"/>
        <end position="870"/>
    </location>
</feature>
<feature type="region of interest" description="Disordered" evidence="1">
    <location>
        <begin position="125"/>
        <end position="151"/>
    </location>
</feature>
<comment type="caution">
    <text evidence="2">The sequence shown here is derived from an EMBL/GenBank/DDBJ whole genome shotgun (WGS) entry which is preliminary data.</text>
</comment>
<feature type="compositionally biased region" description="Polar residues" evidence="1">
    <location>
        <begin position="900"/>
        <end position="910"/>
    </location>
</feature>
<protein>
    <submittedName>
        <fullName evidence="2">Uncharacterized protein</fullName>
    </submittedName>
</protein>
<feature type="compositionally biased region" description="Basic and acidic residues" evidence="1">
    <location>
        <begin position="514"/>
        <end position="524"/>
    </location>
</feature>
<feature type="region of interest" description="Disordered" evidence="1">
    <location>
        <begin position="900"/>
        <end position="946"/>
    </location>
</feature>
<evidence type="ECO:0000313" key="2">
    <source>
        <dbReference type="EMBL" id="GFO12551.1"/>
    </source>
</evidence>
<evidence type="ECO:0000313" key="3">
    <source>
        <dbReference type="Proteomes" id="UP000735302"/>
    </source>
</evidence>
<dbReference type="AlphaFoldDB" id="A0AAV4AN18"/>